<dbReference type="InterPro" id="IPR036894">
    <property type="entry name" value="YbaB-like_sf"/>
</dbReference>
<evidence type="ECO:0000313" key="1">
    <source>
        <dbReference type="EMBL" id="GIG76636.1"/>
    </source>
</evidence>
<keyword evidence="2" id="KW-1185">Reference proteome</keyword>
<accession>A0A8J3PNI2</accession>
<dbReference type="SUPFAM" id="SSF82607">
    <property type="entry name" value="YbaB-like"/>
    <property type="match status" value="1"/>
</dbReference>
<dbReference type="GO" id="GO:0003677">
    <property type="term" value="F:DNA binding"/>
    <property type="evidence" value="ECO:0007669"/>
    <property type="project" value="InterPro"/>
</dbReference>
<organism evidence="1 2">
    <name type="scientific">Planosporangium flavigriseum</name>
    <dbReference type="NCBI Taxonomy" id="373681"/>
    <lineage>
        <taxon>Bacteria</taxon>
        <taxon>Bacillati</taxon>
        <taxon>Actinomycetota</taxon>
        <taxon>Actinomycetes</taxon>
        <taxon>Micromonosporales</taxon>
        <taxon>Micromonosporaceae</taxon>
        <taxon>Planosporangium</taxon>
    </lineage>
</organism>
<dbReference type="InterPro" id="IPR004401">
    <property type="entry name" value="YbaB/EbfC"/>
</dbReference>
<sequence length="149" mass="16190">MVRASDRDANRALQERFAQVHEEYAHLRVGLGELQQRLARLQVSASSDDGTVTAVVGPRGHLVRLELDPRIYREPDAVVLASRITETVQRATAKAASETSALLADYLPGDSAAMSIIRNNDFGAVLKRHDGELAIDDDSDGARGGRDAR</sequence>
<dbReference type="RefSeq" id="WP_168080159.1">
    <property type="nucleotide sequence ID" value="NZ_BAAAQJ010000001.1"/>
</dbReference>
<dbReference type="AlphaFoldDB" id="A0A8J3PNI2"/>
<evidence type="ECO:0000313" key="2">
    <source>
        <dbReference type="Proteomes" id="UP000653674"/>
    </source>
</evidence>
<gene>
    <name evidence="1" type="ORF">Pfl04_50400</name>
</gene>
<dbReference type="EMBL" id="BONU01000066">
    <property type="protein sequence ID" value="GIG76636.1"/>
    <property type="molecule type" value="Genomic_DNA"/>
</dbReference>
<dbReference type="Pfam" id="PF02575">
    <property type="entry name" value="YbaB_DNA_bd"/>
    <property type="match status" value="1"/>
</dbReference>
<reference evidence="1" key="1">
    <citation type="submission" date="2021-01" db="EMBL/GenBank/DDBJ databases">
        <title>Whole genome shotgun sequence of Planosporangium flavigriseum NBRC 105377.</title>
        <authorList>
            <person name="Komaki H."/>
            <person name="Tamura T."/>
        </authorList>
    </citation>
    <scope>NUCLEOTIDE SEQUENCE</scope>
    <source>
        <strain evidence="1">NBRC 105377</strain>
    </source>
</reference>
<comment type="caution">
    <text evidence="1">The sequence shown here is derived from an EMBL/GenBank/DDBJ whole genome shotgun (WGS) entry which is preliminary data.</text>
</comment>
<dbReference type="Gene3D" id="3.30.1310.10">
    <property type="entry name" value="Nucleoid-associated protein YbaB-like domain"/>
    <property type="match status" value="1"/>
</dbReference>
<proteinExistence type="predicted"/>
<dbReference type="Proteomes" id="UP000653674">
    <property type="component" value="Unassembled WGS sequence"/>
</dbReference>
<protein>
    <submittedName>
        <fullName evidence="1">Uncharacterized protein</fullName>
    </submittedName>
</protein>
<name>A0A8J3PNI2_9ACTN</name>